<evidence type="ECO:0000256" key="1">
    <source>
        <dbReference type="SAM" id="SignalP"/>
    </source>
</evidence>
<name>A0A1I9ZLC3_9HEMI</name>
<protein>
    <submittedName>
        <fullName evidence="2">Chemosensory protein 4</fullName>
    </submittedName>
</protein>
<keyword evidence="1" id="KW-0732">Signal</keyword>
<evidence type="ECO:0000313" key="2">
    <source>
        <dbReference type="EMBL" id="APB03440.1"/>
    </source>
</evidence>
<dbReference type="InterPro" id="IPR005055">
    <property type="entry name" value="A10/PebIII"/>
</dbReference>
<feature type="chain" id="PRO_5012113837" evidence="1">
    <location>
        <begin position="26"/>
        <end position="156"/>
    </location>
</feature>
<proteinExistence type="evidence at transcript level"/>
<dbReference type="PANTHER" id="PTHR11257">
    <property type="entry name" value="CHEMOSENSORY PROTEIN-RELATED"/>
    <property type="match status" value="1"/>
</dbReference>
<dbReference type="Gene3D" id="1.10.2080.10">
    <property type="entry name" value="Insect odorant-binding protein A10/Ejaculatory bulb-specific protein 3"/>
    <property type="match status" value="1"/>
</dbReference>
<dbReference type="AlphaFoldDB" id="A0A1I9ZLC3"/>
<dbReference type="PANTHER" id="PTHR11257:SF11">
    <property type="entry name" value="CHEMOSENSORY PROTEIN 17"/>
    <property type="match status" value="1"/>
</dbReference>
<sequence>MARSSSTSVTMKVFVMAVCVCAALARPEEAKMENKPTAVKSETLAAPLPTTIVKRATPQVVSIQKDASLPNVSEDVLDKALSDRRFVQRQLKCATGEGPCDPIGRKIKAHAPLVLRGMCVKCSQSEIKQIQRVMSHIQKNYPKEYTKMLKQYQSGF</sequence>
<accession>A0A1I9ZLC3</accession>
<organism evidence="2">
    <name type="scientific">Sitobion avenae</name>
    <name type="common">English grain aphid</name>
    <dbReference type="NCBI Taxonomy" id="44664"/>
    <lineage>
        <taxon>Eukaryota</taxon>
        <taxon>Metazoa</taxon>
        <taxon>Ecdysozoa</taxon>
        <taxon>Arthropoda</taxon>
        <taxon>Hexapoda</taxon>
        <taxon>Insecta</taxon>
        <taxon>Pterygota</taxon>
        <taxon>Neoptera</taxon>
        <taxon>Paraneoptera</taxon>
        <taxon>Hemiptera</taxon>
        <taxon>Sternorrhyncha</taxon>
        <taxon>Aphidomorpha</taxon>
        <taxon>Aphidoidea</taxon>
        <taxon>Aphididae</taxon>
        <taxon>Macrosiphini</taxon>
        <taxon>Sitobion</taxon>
    </lineage>
</organism>
<dbReference type="EMBL" id="KU140621">
    <property type="protein sequence ID" value="APB03440.1"/>
    <property type="molecule type" value="mRNA"/>
</dbReference>
<dbReference type="Pfam" id="PF03392">
    <property type="entry name" value="OS-D"/>
    <property type="match status" value="1"/>
</dbReference>
<reference evidence="2" key="1">
    <citation type="journal article" date="2016" name="PLoS ONE">
        <title>Identification and Expression Analysis of Candidate Odorant-Binding Protein and Chemosensory Protein Genes by Antennal Transcriptome of Sitobion avenae.</title>
        <authorList>
            <person name="Xue W."/>
            <person name="Fan J."/>
            <person name="Zhang Y."/>
            <person name="Xu Q."/>
            <person name="Han Z."/>
            <person name="Sun J."/>
            <person name="Chen J."/>
        </authorList>
    </citation>
    <scope>NUCLEOTIDE SEQUENCE</scope>
</reference>
<dbReference type="InterPro" id="IPR036682">
    <property type="entry name" value="OS_D_A10/PebIII_sf"/>
</dbReference>
<dbReference type="SUPFAM" id="SSF100910">
    <property type="entry name" value="Chemosensory protein Csp2"/>
    <property type="match status" value="1"/>
</dbReference>
<feature type="signal peptide" evidence="1">
    <location>
        <begin position="1"/>
        <end position="25"/>
    </location>
</feature>